<dbReference type="Gramene" id="PUZ53363">
    <property type="protein sequence ID" value="PUZ53363"/>
    <property type="gene ID" value="GQ55_5G047200"/>
</dbReference>
<reference evidence="2 3" key="1">
    <citation type="submission" date="2018-04" db="EMBL/GenBank/DDBJ databases">
        <title>WGS assembly of Panicum hallii var. hallii HAL2.</title>
        <authorList>
            <person name="Lovell J."/>
            <person name="Jenkins J."/>
            <person name="Lowry D."/>
            <person name="Mamidi S."/>
            <person name="Sreedasyam A."/>
            <person name="Weng X."/>
            <person name="Barry K."/>
            <person name="Bonette J."/>
            <person name="Campitelli B."/>
            <person name="Daum C."/>
            <person name="Gordon S."/>
            <person name="Gould B."/>
            <person name="Lipzen A."/>
            <person name="MacQueen A."/>
            <person name="Palacio-Mejia J."/>
            <person name="Plott C."/>
            <person name="Shakirov E."/>
            <person name="Shu S."/>
            <person name="Yoshinaga Y."/>
            <person name="Zane M."/>
            <person name="Rokhsar D."/>
            <person name="Grimwood J."/>
            <person name="Schmutz J."/>
            <person name="Juenger T."/>
        </authorList>
    </citation>
    <scope>NUCLEOTIDE SEQUENCE [LARGE SCALE GENOMIC DNA]</scope>
    <source>
        <strain evidence="3">cv. HAL2</strain>
    </source>
</reference>
<protein>
    <submittedName>
        <fullName evidence="2">Uncharacterized protein</fullName>
    </submittedName>
</protein>
<dbReference type="Proteomes" id="UP000244336">
    <property type="component" value="Chromosome 5"/>
</dbReference>
<evidence type="ECO:0000313" key="3">
    <source>
        <dbReference type="Proteomes" id="UP000244336"/>
    </source>
</evidence>
<keyword evidence="3" id="KW-1185">Reference proteome</keyword>
<feature type="region of interest" description="Disordered" evidence="1">
    <location>
        <begin position="47"/>
        <end position="75"/>
    </location>
</feature>
<evidence type="ECO:0000313" key="2">
    <source>
        <dbReference type="EMBL" id="PUZ53363.1"/>
    </source>
</evidence>
<gene>
    <name evidence="2" type="ORF">GQ55_5G047200</name>
</gene>
<sequence>MRRSACRGYGQPQSAMNYHSTHSEHVTKVAGNPCHAAGGHNNHALQQQAHRHHGYNSNNHGGASHRRYETYEETSYEEEQEVVGGGGCAQPKCGYRCSWASEQPARQQALGHPVDAGPYR</sequence>
<proteinExistence type="predicted"/>
<dbReference type="AlphaFoldDB" id="A0A2T7DCR7"/>
<dbReference type="OrthoDB" id="716078at2759"/>
<dbReference type="EMBL" id="CM009753">
    <property type="protein sequence ID" value="PUZ53363.1"/>
    <property type="molecule type" value="Genomic_DNA"/>
</dbReference>
<accession>A0A2T7DCR7</accession>
<evidence type="ECO:0000256" key="1">
    <source>
        <dbReference type="SAM" id="MobiDB-lite"/>
    </source>
</evidence>
<organism evidence="2 3">
    <name type="scientific">Panicum hallii var. hallii</name>
    <dbReference type="NCBI Taxonomy" id="1504633"/>
    <lineage>
        <taxon>Eukaryota</taxon>
        <taxon>Viridiplantae</taxon>
        <taxon>Streptophyta</taxon>
        <taxon>Embryophyta</taxon>
        <taxon>Tracheophyta</taxon>
        <taxon>Spermatophyta</taxon>
        <taxon>Magnoliopsida</taxon>
        <taxon>Liliopsida</taxon>
        <taxon>Poales</taxon>
        <taxon>Poaceae</taxon>
        <taxon>PACMAD clade</taxon>
        <taxon>Panicoideae</taxon>
        <taxon>Panicodae</taxon>
        <taxon>Paniceae</taxon>
        <taxon>Panicinae</taxon>
        <taxon>Panicum</taxon>
        <taxon>Panicum sect. Panicum</taxon>
    </lineage>
</organism>
<feature type="compositionally biased region" description="Polar residues" evidence="1">
    <location>
        <begin position="11"/>
        <end position="20"/>
    </location>
</feature>
<feature type="region of interest" description="Disordered" evidence="1">
    <location>
        <begin position="1"/>
        <end position="22"/>
    </location>
</feature>
<name>A0A2T7DCR7_9POAL</name>